<keyword evidence="1" id="KW-0732">Signal</keyword>
<protein>
    <recommendedName>
        <fullName evidence="4">MipA/OmpV family protein</fullName>
    </recommendedName>
</protein>
<proteinExistence type="predicted"/>
<dbReference type="Proteomes" id="UP000308528">
    <property type="component" value="Unassembled WGS sequence"/>
</dbReference>
<dbReference type="AlphaFoldDB" id="A0A4S4NLB2"/>
<accession>A0A4S4NLB2</accession>
<feature type="chain" id="PRO_5020914143" description="MipA/OmpV family protein" evidence="1">
    <location>
        <begin position="19"/>
        <end position="255"/>
    </location>
</feature>
<evidence type="ECO:0000256" key="1">
    <source>
        <dbReference type="SAM" id="SignalP"/>
    </source>
</evidence>
<sequence length="255" mass="29072">MRYLYFLCLAALPFSLFSQQSDTTDIHHEFSGRVTVTHNGISIIPSFSLDAPALIVNLKVGGDRFSFEPDLRMSLDGKPWSMLFWARYRALRHERVSLRLGIHPALNFRTITVDDGHSQRDLLESRRYVATEVVPGYRVNDRLSVGMYYLLGHGFDAGLRRSHFVQLNAAVTGIRLPDEFLLDLFPQAYYLRTDALDGTYLAGGWRLSRAGLSFALSGLVNRSLRTEIAPERKWIWNVALEWSFGGEYELVRPSI</sequence>
<comment type="caution">
    <text evidence="2">The sequence shown here is derived from an EMBL/GenBank/DDBJ whole genome shotgun (WGS) entry which is preliminary data.</text>
</comment>
<dbReference type="EMBL" id="SRSF01000002">
    <property type="protein sequence ID" value="THH40679.1"/>
    <property type="molecule type" value="Genomic_DNA"/>
</dbReference>
<dbReference type="OrthoDB" id="650068at2"/>
<organism evidence="2 3">
    <name type="scientific">Neolewinella litorea</name>
    <dbReference type="NCBI Taxonomy" id="2562452"/>
    <lineage>
        <taxon>Bacteria</taxon>
        <taxon>Pseudomonadati</taxon>
        <taxon>Bacteroidota</taxon>
        <taxon>Saprospiria</taxon>
        <taxon>Saprospirales</taxon>
        <taxon>Lewinellaceae</taxon>
        <taxon>Neolewinella</taxon>
    </lineage>
</organism>
<evidence type="ECO:0000313" key="3">
    <source>
        <dbReference type="Proteomes" id="UP000308528"/>
    </source>
</evidence>
<reference evidence="2 3" key="1">
    <citation type="submission" date="2019-04" db="EMBL/GenBank/DDBJ databases">
        <title>Lewinella litorea sp. nov., isolated from a marine sand.</title>
        <authorList>
            <person name="Yoon J.-H."/>
        </authorList>
    </citation>
    <scope>NUCLEOTIDE SEQUENCE [LARGE SCALE GENOMIC DNA]</scope>
    <source>
        <strain evidence="2 3">HSMS-39</strain>
    </source>
</reference>
<evidence type="ECO:0008006" key="4">
    <source>
        <dbReference type="Google" id="ProtNLM"/>
    </source>
</evidence>
<keyword evidence="3" id="KW-1185">Reference proteome</keyword>
<dbReference type="RefSeq" id="WP_136458174.1">
    <property type="nucleotide sequence ID" value="NZ_SRSF01000002.1"/>
</dbReference>
<evidence type="ECO:0000313" key="2">
    <source>
        <dbReference type="EMBL" id="THH40679.1"/>
    </source>
</evidence>
<feature type="signal peptide" evidence="1">
    <location>
        <begin position="1"/>
        <end position="18"/>
    </location>
</feature>
<gene>
    <name evidence="2" type="ORF">E4021_08090</name>
</gene>
<name>A0A4S4NLB2_9BACT</name>